<comment type="caution">
    <text evidence="2">The sequence shown here is derived from an EMBL/GenBank/DDBJ whole genome shotgun (WGS) entry which is preliminary data.</text>
</comment>
<sequence>MTSLQAYDIAARRRERILANREKRLALASGRSAEVVQEAARRDAAGLSGTLHSGERVRQLMERETPAAHLDRRKRKSSEGLQRASSWREGVLLVAAAALAWLHTRDADPCWRASAAASWCVHDVSAPLVFVTLQLLWWSALLLLSYGQLRQWSRWQWAVNGVGVARYLLQDAGVFLFGYFLCWLLPVPFRG</sequence>
<keyword evidence="3" id="KW-1185">Reference proteome</keyword>
<keyword evidence="1" id="KW-1133">Transmembrane helix</keyword>
<keyword evidence="1" id="KW-0472">Membrane</keyword>
<accession>A0AAV9ISC4</accession>
<dbReference type="AlphaFoldDB" id="A0AAV9ISC4"/>
<feature type="transmembrane region" description="Helical" evidence="1">
    <location>
        <begin position="167"/>
        <end position="186"/>
    </location>
</feature>
<feature type="transmembrane region" description="Helical" evidence="1">
    <location>
        <begin position="124"/>
        <end position="146"/>
    </location>
</feature>
<evidence type="ECO:0000256" key="1">
    <source>
        <dbReference type="SAM" id="Phobius"/>
    </source>
</evidence>
<keyword evidence="1" id="KW-0812">Transmembrane</keyword>
<evidence type="ECO:0000313" key="3">
    <source>
        <dbReference type="Proteomes" id="UP001301350"/>
    </source>
</evidence>
<dbReference type="Proteomes" id="UP001301350">
    <property type="component" value="Unassembled WGS sequence"/>
</dbReference>
<name>A0AAV9ISC4_CYACA</name>
<feature type="transmembrane region" description="Helical" evidence="1">
    <location>
        <begin position="86"/>
        <end position="104"/>
    </location>
</feature>
<organism evidence="2 3">
    <name type="scientific">Cyanidium caldarium</name>
    <name type="common">Red alga</name>
    <dbReference type="NCBI Taxonomy" id="2771"/>
    <lineage>
        <taxon>Eukaryota</taxon>
        <taxon>Rhodophyta</taxon>
        <taxon>Bangiophyceae</taxon>
        <taxon>Cyanidiales</taxon>
        <taxon>Cyanidiaceae</taxon>
        <taxon>Cyanidium</taxon>
    </lineage>
</organism>
<evidence type="ECO:0000313" key="2">
    <source>
        <dbReference type="EMBL" id="KAK4535242.1"/>
    </source>
</evidence>
<proteinExistence type="predicted"/>
<dbReference type="EMBL" id="JANCYW010000004">
    <property type="protein sequence ID" value="KAK4535242.1"/>
    <property type="molecule type" value="Genomic_DNA"/>
</dbReference>
<reference evidence="2 3" key="1">
    <citation type="submission" date="2022-07" db="EMBL/GenBank/DDBJ databases">
        <title>Genome-wide signatures of adaptation to extreme environments.</title>
        <authorList>
            <person name="Cho C.H."/>
            <person name="Yoon H.S."/>
        </authorList>
    </citation>
    <scope>NUCLEOTIDE SEQUENCE [LARGE SCALE GENOMIC DNA]</scope>
    <source>
        <strain evidence="2 3">DBV 063 E5</strain>
    </source>
</reference>
<gene>
    <name evidence="2" type="ORF">CDCA_CDCA04G1267</name>
</gene>
<protein>
    <submittedName>
        <fullName evidence="2">Uncharacterized protein</fullName>
    </submittedName>
</protein>